<proteinExistence type="predicted"/>
<keyword evidence="6" id="KW-0408">Iron</keyword>
<evidence type="ECO:0000256" key="2">
    <source>
        <dbReference type="ARBA" id="ARBA00023015"/>
    </source>
</evidence>
<accession>A0A2M7U2I2</accession>
<dbReference type="InterPro" id="IPR036390">
    <property type="entry name" value="WH_DNA-bd_sf"/>
</dbReference>
<dbReference type="GO" id="GO:0003700">
    <property type="term" value="F:DNA-binding transcription factor activity"/>
    <property type="evidence" value="ECO:0007669"/>
    <property type="project" value="InterPro"/>
</dbReference>
<evidence type="ECO:0000256" key="3">
    <source>
        <dbReference type="ARBA" id="ARBA00023125"/>
    </source>
</evidence>
<sequence length="70" mass="8157">MNKIQLFDTELHYEMADRTHHHHIVCTDCKAIEDLKIDSEKDLLDEVCSDTRYKISTHSLTFYGVCPACK</sequence>
<name>A0A2M7U2I2_9BACT</name>
<feature type="binding site" evidence="5">
    <location>
        <position position="69"/>
    </location>
    <ligand>
        <name>Zn(2+)</name>
        <dbReference type="ChEBI" id="CHEBI:29105"/>
    </ligand>
</feature>
<feature type="binding site" evidence="6">
    <location>
        <position position="58"/>
    </location>
    <ligand>
        <name>Fe cation</name>
        <dbReference type="ChEBI" id="CHEBI:24875"/>
    </ligand>
</feature>
<dbReference type="GO" id="GO:0046872">
    <property type="term" value="F:metal ion binding"/>
    <property type="evidence" value="ECO:0007669"/>
    <property type="project" value="UniProtKB-KW"/>
</dbReference>
<dbReference type="SUPFAM" id="SSF46785">
    <property type="entry name" value="Winged helix' DNA-binding domain"/>
    <property type="match status" value="1"/>
</dbReference>
<feature type="binding site" evidence="5">
    <location>
        <position position="29"/>
    </location>
    <ligand>
        <name>Zn(2+)</name>
        <dbReference type="ChEBI" id="CHEBI:29105"/>
    </ligand>
</feature>
<evidence type="ECO:0000313" key="8">
    <source>
        <dbReference type="Proteomes" id="UP000230027"/>
    </source>
</evidence>
<evidence type="ECO:0000256" key="6">
    <source>
        <dbReference type="PIRSR" id="PIRSR602481-2"/>
    </source>
</evidence>
<evidence type="ECO:0000256" key="1">
    <source>
        <dbReference type="ARBA" id="ARBA00022491"/>
    </source>
</evidence>
<feature type="binding site" evidence="6">
    <location>
        <position position="20"/>
    </location>
    <ligand>
        <name>Fe cation</name>
        <dbReference type="ChEBI" id="CHEBI:24875"/>
    </ligand>
</feature>
<feature type="binding site" evidence="5">
    <location>
        <position position="66"/>
    </location>
    <ligand>
        <name>Zn(2+)</name>
        <dbReference type="ChEBI" id="CHEBI:29105"/>
    </ligand>
</feature>
<evidence type="ECO:0000256" key="4">
    <source>
        <dbReference type="ARBA" id="ARBA00023163"/>
    </source>
</evidence>
<dbReference type="EMBL" id="PFOD01000079">
    <property type="protein sequence ID" value="PIZ64483.1"/>
    <property type="molecule type" value="Genomic_DNA"/>
</dbReference>
<dbReference type="GO" id="GO:0003677">
    <property type="term" value="F:DNA binding"/>
    <property type="evidence" value="ECO:0007669"/>
    <property type="project" value="UniProtKB-KW"/>
</dbReference>
<keyword evidence="3" id="KW-0238">DNA-binding</keyword>
<keyword evidence="4" id="KW-0804">Transcription</keyword>
<protein>
    <recommendedName>
        <fullName evidence="9">Transcriptional repressor</fullName>
    </recommendedName>
</protein>
<dbReference type="Gene3D" id="3.30.1490.190">
    <property type="match status" value="1"/>
</dbReference>
<evidence type="ECO:0000256" key="5">
    <source>
        <dbReference type="PIRSR" id="PIRSR602481-1"/>
    </source>
</evidence>
<comment type="caution">
    <text evidence="7">The sequence shown here is derived from an EMBL/GenBank/DDBJ whole genome shotgun (WGS) entry which is preliminary data.</text>
</comment>
<dbReference type="Proteomes" id="UP000230027">
    <property type="component" value="Unassembled WGS sequence"/>
</dbReference>
<dbReference type="InterPro" id="IPR043135">
    <property type="entry name" value="Fur_C"/>
</dbReference>
<keyword evidence="5" id="KW-0862">Zinc</keyword>
<dbReference type="Pfam" id="PF01475">
    <property type="entry name" value="FUR"/>
    <property type="match status" value="1"/>
</dbReference>
<gene>
    <name evidence="7" type="ORF">COY14_04715</name>
</gene>
<evidence type="ECO:0008006" key="9">
    <source>
        <dbReference type="Google" id="ProtNLM"/>
    </source>
</evidence>
<organism evidence="7 8">
    <name type="scientific">Candidatus Roizmanbacteria bacterium CG_4_10_14_0_2_um_filter_36_9</name>
    <dbReference type="NCBI Taxonomy" id="1974823"/>
    <lineage>
        <taxon>Bacteria</taxon>
        <taxon>Candidatus Roizmaniibacteriota</taxon>
    </lineage>
</organism>
<comment type="cofactor">
    <cofactor evidence="5">
        <name>Zn(2+)</name>
        <dbReference type="ChEBI" id="CHEBI:29105"/>
    </cofactor>
    <text evidence="5">Binds 1 zinc ion per subunit.</text>
</comment>
<keyword evidence="1" id="KW-0678">Repressor</keyword>
<comment type="cofactor">
    <cofactor evidence="6">
        <name>Mn(2+)</name>
        <dbReference type="ChEBI" id="CHEBI:29035"/>
    </cofactor>
    <cofactor evidence="6">
        <name>Fe(2+)</name>
        <dbReference type="ChEBI" id="CHEBI:29033"/>
    </cofactor>
    <text evidence="6">Binds 1 Mn(2+) or Fe(2+) ion per subunit.</text>
</comment>
<evidence type="ECO:0000313" key="7">
    <source>
        <dbReference type="EMBL" id="PIZ64483.1"/>
    </source>
</evidence>
<dbReference type="InterPro" id="IPR002481">
    <property type="entry name" value="FUR"/>
</dbReference>
<keyword evidence="5" id="KW-0479">Metal-binding</keyword>
<reference evidence="8" key="1">
    <citation type="submission" date="2017-09" db="EMBL/GenBank/DDBJ databases">
        <title>Depth-based differentiation of microbial function through sediment-hosted aquifers and enrichment of novel symbionts in the deep terrestrial subsurface.</title>
        <authorList>
            <person name="Probst A.J."/>
            <person name="Ladd B."/>
            <person name="Jarett J.K."/>
            <person name="Geller-Mcgrath D.E."/>
            <person name="Sieber C.M.K."/>
            <person name="Emerson J.B."/>
            <person name="Anantharaman K."/>
            <person name="Thomas B.C."/>
            <person name="Malmstrom R."/>
            <person name="Stieglmeier M."/>
            <person name="Klingl A."/>
            <person name="Woyke T."/>
            <person name="Ryan C.M."/>
            <person name="Banfield J.F."/>
        </authorList>
    </citation>
    <scope>NUCLEOTIDE SEQUENCE [LARGE SCALE GENOMIC DNA]</scope>
</reference>
<feature type="binding site" evidence="5">
    <location>
        <position position="26"/>
    </location>
    <ligand>
        <name>Zn(2+)</name>
        <dbReference type="ChEBI" id="CHEBI:29105"/>
    </ligand>
</feature>
<dbReference type="AlphaFoldDB" id="A0A2M7U2I2"/>
<keyword evidence="2" id="KW-0805">Transcription regulation</keyword>